<comment type="similarity">
    <text evidence="1">Belongs to the LovG family.</text>
</comment>
<dbReference type="KEGG" id="vde:111246211"/>
<organism evidence="4 5">
    <name type="scientific">Varroa destructor</name>
    <name type="common">Honeybee mite</name>
    <dbReference type="NCBI Taxonomy" id="109461"/>
    <lineage>
        <taxon>Eukaryota</taxon>
        <taxon>Metazoa</taxon>
        <taxon>Ecdysozoa</taxon>
        <taxon>Arthropoda</taxon>
        <taxon>Chelicerata</taxon>
        <taxon>Arachnida</taxon>
        <taxon>Acari</taxon>
        <taxon>Parasitiformes</taxon>
        <taxon>Mesostigmata</taxon>
        <taxon>Gamasina</taxon>
        <taxon>Dermanyssoidea</taxon>
        <taxon>Varroidae</taxon>
        <taxon>Varroa</taxon>
    </lineage>
</organism>
<sequence>MSGQKLRILALHGYQQDAASFRSKCGAFRQKTKSLADYVIIDAPLIIDGDSKKRGWLYENVEASASDSPEDPTGLQSSLDAIGDAVVKEGPFDGIFAFSQGASLACLLLHFLEKPHPTYKLNPRVNFRFIVCVCGVEPRSHQVATPIEIPSLHLIGKTDQVISPERARAFSRLFKNPEIFEYDGGHHVPASGETGNIIRKFLTNFLTAK</sequence>
<dbReference type="OMA" id="EEPRGWW"/>
<dbReference type="PANTHER" id="PTHR48070">
    <property type="entry name" value="ESTERASE OVCA2"/>
    <property type="match status" value="1"/>
</dbReference>
<dbReference type="RefSeq" id="XP_022651183.1">
    <property type="nucleotide sequence ID" value="XM_022795448.1"/>
</dbReference>
<dbReference type="Proteomes" id="UP000594260">
    <property type="component" value="Unplaced"/>
</dbReference>
<evidence type="ECO:0000313" key="4">
    <source>
        <dbReference type="EnsemblMetazoa" id="XP_022651183"/>
    </source>
</evidence>
<dbReference type="FunCoup" id="A0A7M7JFZ6">
    <property type="interactions" value="1022"/>
</dbReference>
<keyword evidence="2" id="KW-0378">Hydrolase</keyword>
<dbReference type="GO" id="GO:0005737">
    <property type="term" value="C:cytoplasm"/>
    <property type="evidence" value="ECO:0007669"/>
    <property type="project" value="TreeGrafter"/>
</dbReference>
<dbReference type="GO" id="GO:0005634">
    <property type="term" value="C:nucleus"/>
    <property type="evidence" value="ECO:0007669"/>
    <property type="project" value="TreeGrafter"/>
</dbReference>
<dbReference type="GeneID" id="111246211"/>
<dbReference type="OrthoDB" id="414698at2759"/>
<dbReference type="InterPro" id="IPR050593">
    <property type="entry name" value="LovG"/>
</dbReference>
<dbReference type="EnsemblMetazoa" id="XM_022795448">
    <property type="protein sequence ID" value="XP_022651183"/>
    <property type="gene ID" value="LOC111246211"/>
</dbReference>
<keyword evidence="5" id="KW-1185">Reference proteome</keyword>
<dbReference type="GO" id="GO:0016787">
    <property type="term" value="F:hydrolase activity"/>
    <property type="evidence" value="ECO:0007669"/>
    <property type="project" value="UniProtKB-KW"/>
</dbReference>
<dbReference type="AlphaFoldDB" id="A0A7M7JFZ6"/>
<evidence type="ECO:0000313" key="5">
    <source>
        <dbReference type="Proteomes" id="UP000594260"/>
    </source>
</evidence>
<dbReference type="Pfam" id="PF03959">
    <property type="entry name" value="FSH1"/>
    <property type="match status" value="1"/>
</dbReference>
<dbReference type="PANTHER" id="PTHR48070:SF6">
    <property type="entry name" value="ESTERASE OVCA2"/>
    <property type="match status" value="1"/>
</dbReference>
<accession>A0A7M7JFZ6</accession>
<dbReference type="Gene3D" id="3.40.50.1820">
    <property type="entry name" value="alpha/beta hydrolase"/>
    <property type="match status" value="1"/>
</dbReference>
<evidence type="ECO:0000259" key="3">
    <source>
        <dbReference type="Pfam" id="PF03959"/>
    </source>
</evidence>
<name>A0A7M7JFZ6_VARDE</name>
<evidence type="ECO:0000256" key="2">
    <source>
        <dbReference type="ARBA" id="ARBA00022801"/>
    </source>
</evidence>
<feature type="domain" description="Serine hydrolase" evidence="3">
    <location>
        <begin position="1"/>
        <end position="192"/>
    </location>
</feature>
<dbReference type="InParanoid" id="A0A7M7JFZ6"/>
<protein>
    <recommendedName>
        <fullName evidence="3">Serine hydrolase domain-containing protein</fullName>
    </recommendedName>
</protein>
<dbReference type="SUPFAM" id="SSF53474">
    <property type="entry name" value="alpha/beta-Hydrolases"/>
    <property type="match status" value="1"/>
</dbReference>
<dbReference type="InterPro" id="IPR005645">
    <property type="entry name" value="FSH-like_dom"/>
</dbReference>
<dbReference type="InterPro" id="IPR029058">
    <property type="entry name" value="AB_hydrolase_fold"/>
</dbReference>
<reference evidence="4" key="1">
    <citation type="submission" date="2021-01" db="UniProtKB">
        <authorList>
            <consortium name="EnsemblMetazoa"/>
        </authorList>
    </citation>
    <scope>IDENTIFICATION</scope>
</reference>
<proteinExistence type="inferred from homology"/>
<evidence type="ECO:0000256" key="1">
    <source>
        <dbReference type="ARBA" id="ARBA00005863"/>
    </source>
</evidence>